<name>A0AAI8VMY5_9PEZI</name>
<dbReference type="AlphaFoldDB" id="A0AAI8VMY5"/>
<gene>
    <name evidence="2" type="ORF">KHLLAP_LOCUS7859</name>
</gene>
<dbReference type="Proteomes" id="UP001295740">
    <property type="component" value="Unassembled WGS sequence"/>
</dbReference>
<evidence type="ECO:0000313" key="3">
    <source>
        <dbReference type="Proteomes" id="UP001295740"/>
    </source>
</evidence>
<reference evidence="2" key="1">
    <citation type="submission" date="2023-10" db="EMBL/GenBank/DDBJ databases">
        <authorList>
            <person name="Hackl T."/>
        </authorList>
    </citation>
    <scope>NUCLEOTIDE SEQUENCE</scope>
</reference>
<protein>
    <submittedName>
        <fullName evidence="2">Uu.00g085770.m01.CDS01</fullName>
    </submittedName>
</protein>
<feature type="region of interest" description="Disordered" evidence="1">
    <location>
        <begin position="118"/>
        <end position="144"/>
    </location>
</feature>
<dbReference type="EMBL" id="CAUWAG010000010">
    <property type="protein sequence ID" value="CAJ2507391.1"/>
    <property type="molecule type" value="Genomic_DNA"/>
</dbReference>
<comment type="caution">
    <text evidence="2">The sequence shown here is derived from an EMBL/GenBank/DDBJ whole genome shotgun (WGS) entry which is preliminary data.</text>
</comment>
<proteinExistence type="predicted"/>
<accession>A0AAI8VMY5</accession>
<sequence length="144" mass="16529">MLAQIIAMPRGHLCASFLRLFVTNAVYRFVWDIVYNLYFHPLRKYPGPLLARASNVCFSYWFHGGRQPYKILDLHPVVRIAPNDLAFNSAQSWPDIYRFRQKHKTFVKGLFYEGGVSSGHGVSSVETPKGRAHPAQHQSLRRGL</sequence>
<feature type="compositionally biased region" description="Basic residues" evidence="1">
    <location>
        <begin position="130"/>
        <end position="144"/>
    </location>
</feature>
<evidence type="ECO:0000256" key="1">
    <source>
        <dbReference type="SAM" id="MobiDB-lite"/>
    </source>
</evidence>
<evidence type="ECO:0000313" key="2">
    <source>
        <dbReference type="EMBL" id="CAJ2507391.1"/>
    </source>
</evidence>
<keyword evidence="3" id="KW-1185">Reference proteome</keyword>
<organism evidence="2 3">
    <name type="scientific">Anthostomella pinea</name>
    <dbReference type="NCBI Taxonomy" id="933095"/>
    <lineage>
        <taxon>Eukaryota</taxon>
        <taxon>Fungi</taxon>
        <taxon>Dikarya</taxon>
        <taxon>Ascomycota</taxon>
        <taxon>Pezizomycotina</taxon>
        <taxon>Sordariomycetes</taxon>
        <taxon>Xylariomycetidae</taxon>
        <taxon>Xylariales</taxon>
        <taxon>Xylariaceae</taxon>
        <taxon>Anthostomella</taxon>
    </lineage>
</organism>